<dbReference type="Pfam" id="PF03432">
    <property type="entry name" value="Relaxase"/>
    <property type="match status" value="1"/>
</dbReference>
<protein>
    <submittedName>
        <fullName evidence="2">Relaxase/Mobilisation nuclease domain-containing protein</fullName>
    </submittedName>
</protein>
<name>A0A1G6ZJD6_9SPHI</name>
<keyword evidence="3" id="KW-1185">Reference proteome</keyword>
<proteinExistence type="predicted"/>
<evidence type="ECO:0000313" key="3">
    <source>
        <dbReference type="Proteomes" id="UP000199072"/>
    </source>
</evidence>
<dbReference type="EMBL" id="FNAI01000003">
    <property type="protein sequence ID" value="SDE01656.1"/>
    <property type="molecule type" value="Genomic_DNA"/>
</dbReference>
<dbReference type="InterPro" id="IPR005094">
    <property type="entry name" value="Endonuclease_MobA/VirD2"/>
</dbReference>
<feature type="domain" description="MobA/VirD2-like nuclease" evidence="1">
    <location>
        <begin position="17"/>
        <end position="151"/>
    </location>
</feature>
<dbReference type="STRING" id="1391627.SAMN05216464_103347"/>
<organism evidence="2 3">
    <name type="scientific">Mucilaginibacter pineti</name>
    <dbReference type="NCBI Taxonomy" id="1391627"/>
    <lineage>
        <taxon>Bacteria</taxon>
        <taxon>Pseudomonadati</taxon>
        <taxon>Bacteroidota</taxon>
        <taxon>Sphingobacteriia</taxon>
        <taxon>Sphingobacteriales</taxon>
        <taxon>Sphingobacteriaceae</taxon>
        <taxon>Mucilaginibacter</taxon>
    </lineage>
</organism>
<reference evidence="2 3" key="1">
    <citation type="submission" date="2016-10" db="EMBL/GenBank/DDBJ databases">
        <authorList>
            <person name="de Groot N.N."/>
        </authorList>
    </citation>
    <scope>NUCLEOTIDE SEQUENCE [LARGE SCALE GENOMIC DNA]</scope>
    <source>
        <strain evidence="2 3">47C3B</strain>
    </source>
</reference>
<evidence type="ECO:0000313" key="2">
    <source>
        <dbReference type="EMBL" id="SDE01656.1"/>
    </source>
</evidence>
<accession>A0A1G6ZJD6</accession>
<dbReference type="AlphaFoldDB" id="A0A1G6ZJD6"/>
<sequence length="425" mass="47985">MVAKIKSGKSLIGALNYNENKVKQGKAMLIAAVKYFKDPNDLSFNDKLFRLTDLASMNQRSKTNTVHISLNFPNGENLADDILQEIVKDYLHGVGFSTQPYLVYRHEDAGHPHIHIVTTNIKRDGERISLHYLGQNESEKTRKAIEIKYGLVKADEQTKQKPNLKADVSAAEYGKAETKRAITNILGFVLRAYKFTSIPEFNGVLGVYNIQADRGSKDSRMYAREGLVYWVLDKKGNKVGVPIKASTVYGKPALKTLEEKFKLNAQLRKPFKDELIKILDGILIKPLTKGEFQKALREKGVQCILRQNDEGRIYGVTFIDQKNKAVFNGSDLGKAYSANQISAQLSPDPVKPKFQHQHEAQANNEFSEALAGDKLINVLIAPELEDLAALNKFKKKKRKGLNLYHYANRRKRTGPQKDHRLYQAT</sequence>
<dbReference type="Proteomes" id="UP000199072">
    <property type="component" value="Unassembled WGS sequence"/>
</dbReference>
<dbReference type="OrthoDB" id="915634at2"/>
<evidence type="ECO:0000259" key="1">
    <source>
        <dbReference type="Pfam" id="PF03432"/>
    </source>
</evidence>
<dbReference type="RefSeq" id="WP_091148351.1">
    <property type="nucleotide sequence ID" value="NZ_FNAI01000003.1"/>
</dbReference>
<gene>
    <name evidence="2" type="ORF">SAMN05216464_103347</name>
</gene>